<dbReference type="InterPro" id="IPR011659">
    <property type="entry name" value="WD40"/>
</dbReference>
<dbReference type="InterPro" id="IPR036737">
    <property type="entry name" value="OmpA-like_sf"/>
</dbReference>
<dbReference type="Gene3D" id="3.30.1330.60">
    <property type="entry name" value="OmpA-like domain"/>
    <property type="match status" value="1"/>
</dbReference>
<dbReference type="Proteomes" id="UP001255185">
    <property type="component" value="Unassembled WGS sequence"/>
</dbReference>
<dbReference type="PANTHER" id="PTHR30329:SF21">
    <property type="entry name" value="LIPOPROTEIN YIAD-RELATED"/>
    <property type="match status" value="1"/>
</dbReference>
<dbReference type="InterPro" id="IPR050330">
    <property type="entry name" value="Bact_OuterMem_StrucFunc"/>
</dbReference>
<dbReference type="RefSeq" id="WP_310025416.1">
    <property type="nucleotide sequence ID" value="NZ_JAVDVI010000004.1"/>
</dbReference>
<gene>
    <name evidence="6" type="ORF">J2X31_001339</name>
</gene>
<comment type="caution">
    <text evidence="6">The sequence shown here is derived from an EMBL/GenBank/DDBJ whole genome shotgun (WGS) entry which is preliminary data.</text>
</comment>
<keyword evidence="3" id="KW-0998">Cell outer membrane</keyword>
<dbReference type="CDD" id="cd07185">
    <property type="entry name" value="OmpA_C-like"/>
    <property type="match status" value="1"/>
</dbReference>
<proteinExistence type="predicted"/>
<dbReference type="SUPFAM" id="SSF49464">
    <property type="entry name" value="Carboxypeptidase regulatory domain-like"/>
    <property type="match status" value="1"/>
</dbReference>
<dbReference type="SUPFAM" id="SSF82171">
    <property type="entry name" value="DPP6 N-terminal domain-like"/>
    <property type="match status" value="1"/>
</dbReference>
<dbReference type="PROSITE" id="PS51123">
    <property type="entry name" value="OMPA_2"/>
    <property type="match status" value="1"/>
</dbReference>
<accession>A0ABU1TNE5</accession>
<dbReference type="InterPro" id="IPR006665">
    <property type="entry name" value="OmpA-like"/>
</dbReference>
<comment type="subcellular location">
    <subcellularLocation>
        <location evidence="1">Cell outer membrane</location>
    </subcellularLocation>
</comment>
<dbReference type="PRINTS" id="PR01021">
    <property type="entry name" value="OMPADOMAIN"/>
</dbReference>
<dbReference type="PANTHER" id="PTHR30329">
    <property type="entry name" value="STATOR ELEMENT OF FLAGELLAR MOTOR COMPLEX"/>
    <property type="match status" value="1"/>
</dbReference>
<feature type="domain" description="OmpA-like" evidence="5">
    <location>
        <begin position="523"/>
        <end position="644"/>
    </location>
</feature>
<evidence type="ECO:0000256" key="1">
    <source>
        <dbReference type="ARBA" id="ARBA00004442"/>
    </source>
</evidence>
<organism evidence="6 7">
    <name type="scientific">Flavobacterium arsenatis</name>
    <dbReference type="NCBI Taxonomy" id="1484332"/>
    <lineage>
        <taxon>Bacteria</taxon>
        <taxon>Pseudomonadati</taxon>
        <taxon>Bacteroidota</taxon>
        <taxon>Flavobacteriia</taxon>
        <taxon>Flavobacteriales</taxon>
        <taxon>Flavobacteriaceae</taxon>
        <taxon>Flavobacterium</taxon>
    </lineage>
</organism>
<dbReference type="InterPro" id="IPR008969">
    <property type="entry name" value="CarboxyPept-like_regulatory"/>
</dbReference>
<dbReference type="InterPro" id="IPR011990">
    <property type="entry name" value="TPR-like_helical_dom_sf"/>
</dbReference>
<dbReference type="EMBL" id="JAVDVI010000004">
    <property type="protein sequence ID" value="MDR6967332.1"/>
    <property type="molecule type" value="Genomic_DNA"/>
</dbReference>
<evidence type="ECO:0000313" key="7">
    <source>
        <dbReference type="Proteomes" id="UP001255185"/>
    </source>
</evidence>
<keyword evidence="2 4" id="KW-0472">Membrane</keyword>
<dbReference type="Pfam" id="PF00691">
    <property type="entry name" value="OmpA"/>
    <property type="match status" value="1"/>
</dbReference>
<name>A0ABU1TNE5_9FLAO</name>
<sequence length="644" mass="72820">MKLKVIFQTLLIVASMNAYSQKAKIKKADKNYENYAYIDAIKTYERVAEKGYKDAGMFQKLGNAYYFNAELDKANKWYGELFSMTQDVEPEYYYRYSQTLKSVGEYAKANEMLEQFNAKSGNDSRAKLYEQNKDYLKVIEENSGRYIAENAGINSEYSDYGTSFYGNQLVFASSRTVKGTTKKIQKWNNQAFTSLYASTVNGDGELLEPESFQSEIDSKYNESTPVFTNDGTTMYFTRNNYNDGKKRKDNERVTLLKLYRAKLKDGKFTNVTELPFNSDQYSTAHPALSTDEKTLYFASDMPGSLGQSDLYKVTINADGTFGTPQNLGNKINTEGKETFPFVSDDNELYFSSDGHQGLGGLDVFVSKINAGSFEEVVNVGAPVNGPMDDFAFMIDTKTQNGFFSSNREGGQGYDDIYKFKELRKLICEQLLAGIVTDASTGEILTDTKVTLLDEKMNKIAETYSDAKGYYSFDIIECKKKYYVRAEKREYVTVEETVVIGKETGETDLPIALEKAVVPVKIGDDLAKVFKIKIIYFDLDKSNIRQDAALDLAKIVDVMKENPTMKVDVRSHTDSRASFKYNESLSDRRARSTVAWMIEQGIEASRLTGKGYGESQLVNKCADGVQCSEEEHQQNRRSEFIITEL</sequence>
<evidence type="ECO:0000259" key="5">
    <source>
        <dbReference type="PROSITE" id="PS51123"/>
    </source>
</evidence>
<protein>
    <submittedName>
        <fullName evidence="6">Outer membrane protein OmpA-like peptidoglycan-associated protein/tetratricopeptide (TPR) repeat protein</fullName>
    </submittedName>
</protein>
<dbReference type="InterPro" id="IPR006664">
    <property type="entry name" value="OMP_bac"/>
</dbReference>
<dbReference type="Gene3D" id="2.60.40.1120">
    <property type="entry name" value="Carboxypeptidase-like, regulatory domain"/>
    <property type="match status" value="1"/>
</dbReference>
<evidence type="ECO:0000256" key="4">
    <source>
        <dbReference type="PROSITE-ProRule" id="PRU00473"/>
    </source>
</evidence>
<evidence type="ECO:0000313" key="6">
    <source>
        <dbReference type="EMBL" id="MDR6967332.1"/>
    </source>
</evidence>
<keyword evidence="7" id="KW-1185">Reference proteome</keyword>
<dbReference type="Gene3D" id="2.120.10.30">
    <property type="entry name" value="TolB, C-terminal domain"/>
    <property type="match status" value="1"/>
</dbReference>
<reference evidence="6 7" key="1">
    <citation type="submission" date="2023-07" db="EMBL/GenBank/DDBJ databases">
        <title>Sorghum-associated microbial communities from plants grown in Nebraska, USA.</title>
        <authorList>
            <person name="Schachtman D."/>
        </authorList>
    </citation>
    <scope>NUCLEOTIDE SEQUENCE [LARGE SCALE GENOMIC DNA]</scope>
    <source>
        <strain evidence="6 7">3773</strain>
    </source>
</reference>
<dbReference type="Pfam" id="PF13620">
    <property type="entry name" value="CarboxypepD_reg"/>
    <property type="match status" value="1"/>
</dbReference>
<dbReference type="Pfam" id="PF07676">
    <property type="entry name" value="PD40"/>
    <property type="match status" value="2"/>
</dbReference>
<dbReference type="InterPro" id="IPR011042">
    <property type="entry name" value="6-blade_b-propeller_TolB-like"/>
</dbReference>
<evidence type="ECO:0000256" key="2">
    <source>
        <dbReference type="ARBA" id="ARBA00023136"/>
    </source>
</evidence>
<dbReference type="Gene3D" id="1.25.40.10">
    <property type="entry name" value="Tetratricopeptide repeat domain"/>
    <property type="match status" value="1"/>
</dbReference>
<dbReference type="SUPFAM" id="SSF103088">
    <property type="entry name" value="OmpA-like"/>
    <property type="match status" value="1"/>
</dbReference>
<evidence type="ECO:0000256" key="3">
    <source>
        <dbReference type="ARBA" id="ARBA00023237"/>
    </source>
</evidence>
<dbReference type="SUPFAM" id="SSF48452">
    <property type="entry name" value="TPR-like"/>
    <property type="match status" value="1"/>
</dbReference>